<dbReference type="EMBL" id="MU003552">
    <property type="protein sequence ID" value="KAF2463240.1"/>
    <property type="molecule type" value="Genomic_DNA"/>
</dbReference>
<proteinExistence type="predicted"/>
<accession>A0ACB6Q9M6</accession>
<comment type="caution">
    <text evidence="1">The sequence shown here is derived from an EMBL/GenBank/DDBJ whole genome shotgun (WGS) entry which is preliminary data.</text>
</comment>
<name>A0ACB6Q9M6_9PLEO</name>
<dbReference type="Proteomes" id="UP000799755">
    <property type="component" value="Unassembled WGS sequence"/>
</dbReference>
<sequence length="658" mass="74082">MRLTVVPLLMCVSTPLVSSFRWVHNVDFVDCLKTVNALDPTKTSDAQWIHTLVDPRTRKAISNNRTLLTYQGCEKKCGDGYMLWPARETLSRLALWLIPVSVLISHFHFAPLSGLNTTFVVMHLLGDPVDSIWSMLVRQQKNQLLLSKAKTSGLVRSGEDIATIWAAYDEVGWVDASTYFLKELKRRKPVYHCRPLSRQAPPQSVPTPVASQSGSCSELDRVGQHPSNGNRLQHPTRSSLDATESYLIELAAQRLTSNRSESRLASWVAIIAMIGALCGAYIRTWSERLNNQTPHTIAIVSLLFIFIPIVKISGNIGSFTSPTAVVDIIQELRRDLKNHYQSVADKRPLFPPFILDKNAHWRPENEAGESDGDEARRPLSPGDIEIDILTDWPSIAGYLGMNCAWRPHKSINSTKAYVARCGPFGLGILSVLFVVLGSYLPALLLSYCTPLIGFGCRSFAWTLIMASWVLSIILDYALKNLTCIKRAKTLWLSTVAKDIIIAIYFILSVSAAQIGYFNSCYCRGGVLTGQNPAYINLDELSPQEWQDGWLLWTMVPVVALLAIMILLFTVNRLSGDSSKLLNRDIERRANDIVQLNRIRCDVNLEERPEDRPQTKKRGLWWRRLQKKNQSRKVESEQETQPFNRSTGDESSSFNYEDS</sequence>
<protein>
    <submittedName>
        <fullName evidence="1">Uncharacterized protein</fullName>
    </submittedName>
</protein>
<organism evidence="1 2">
    <name type="scientific">Lindgomyces ingoldianus</name>
    <dbReference type="NCBI Taxonomy" id="673940"/>
    <lineage>
        <taxon>Eukaryota</taxon>
        <taxon>Fungi</taxon>
        <taxon>Dikarya</taxon>
        <taxon>Ascomycota</taxon>
        <taxon>Pezizomycotina</taxon>
        <taxon>Dothideomycetes</taxon>
        <taxon>Pleosporomycetidae</taxon>
        <taxon>Pleosporales</taxon>
        <taxon>Lindgomycetaceae</taxon>
        <taxon>Lindgomyces</taxon>
    </lineage>
</organism>
<keyword evidence="2" id="KW-1185">Reference proteome</keyword>
<evidence type="ECO:0000313" key="1">
    <source>
        <dbReference type="EMBL" id="KAF2463240.1"/>
    </source>
</evidence>
<gene>
    <name evidence="1" type="ORF">BDR25DRAFT_320092</name>
</gene>
<evidence type="ECO:0000313" key="2">
    <source>
        <dbReference type="Proteomes" id="UP000799755"/>
    </source>
</evidence>
<reference evidence="1" key="1">
    <citation type="journal article" date="2020" name="Stud. Mycol.">
        <title>101 Dothideomycetes genomes: a test case for predicting lifestyles and emergence of pathogens.</title>
        <authorList>
            <person name="Haridas S."/>
            <person name="Albert R."/>
            <person name="Binder M."/>
            <person name="Bloem J."/>
            <person name="Labutti K."/>
            <person name="Salamov A."/>
            <person name="Andreopoulos B."/>
            <person name="Baker S."/>
            <person name="Barry K."/>
            <person name="Bills G."/>
            <person name="Bluhm B."/>
            <person name="Cannon C."/>
            <person name="Castanera R."/>
            <person name="Culley D."/>
            <person name="Daum C."/>
            <person name="Ezra D."/>
            <person name="Gonzalez J."/>
            <person name="Henrissat B."/>
            <person name="Kuo A."/>
            <person name="Liang C."/>
            <person name="Lipzen A."/>
            <person name="Lutzoni F."/>
            <person name="Magnuson J."/>
            <person name="Mondo S."/>
            <person name="Nolan M."/>
            <person name="Ohm R."/>
            <person name="Pangilinan J."/>
            <person name="Park H.-J."/>
            <person name="Ramirez L."/>
            <person name="Alfaro M."/>
            <person name="Sun H."/>
            <person name="Tritt A."/>
            <person name="Yoshinaga Y."/>
            <person name="Zwiers L.-H."/>
            <person name="Turgeon B."/>
            <person name="Goodwin S."/>
            <person name="Spatafora J."/>
            <person name="Crous P."/>
            <person name="Grigoriev I."/>
        </authorList>
    </citation>
    <scope>NUCLEOTIDE SEQUENCE</scope>
    <source>
        <strain evidence="1">ATCC 200398</strain>
    </source>
</reference>